<keyword evidence="3" id="KW-0347">Helicase</keyword>
<keyword evidence="3" id="KW-0378">Hydrolase</keyword>
<feature type="domain" description="Helicase C-terminal" evidence="2">
    <location>
        <begin position="1057"/>
        <end position="1130"/>
    </location>
</feature>
<dbReference type="NCBIfam" id="NF038325">
    <property type="entry name" value="DISARM_DrmAS"/>
    <property type="match status" value="1"/>
</dbReference>
<keyword evidence="4" id="KW-1185">Reference proteome</keyword>
<comment type="caution">
    <text evidence="3">The sequence shown here is derived from an EMBL/GenBank/DDBJ whole genome shotgun (WGS) entry which is preliminary data.</text>
</comment>
<evidence type="ECO:0000259" key="2">
    <source>
        <dbReference type="SMART" id="SM00490"/>
    </source>
</evidence>
<dbReference type="CDD" id="cd18785">
    <property type="entry name" value="SF2_C"/>
    <property type="match status" value="1"/>
</dbReference>
<protein>
    <submittedName>
        <fullName evidence="3">Superfamily II DNA and RNA helicase</fullName>
    </submittedName>
</protein>
<sequence>MTRTPNAWIAIDQGLGTDRRLAPYTLVSKGDRSLYQAVADDDWVIVLNPTGEITRAGRALRVRSDLETTTLFFDQVSVINAPVPVASVSLAPPSSGSIGRIQWEEFVAALSTALRQTVDGVPPVEDRTYIRELLQLAVVDDLLGPAGGPHERIVDMGVRDRYLVGKLAPREDAKGGIEGLEGPLAEDEVEEPSDPIVPGQHEPGAEFGTATGRVEPEADSTDEIEAASNQSLVPSSFGMTFCVDGDVERIEIEAAWGSYERVPNEEHELTRPSGQKAKVWQRIPCGGKLVLPLTEGLIPHQAPDANRPAVRIQGSIRAKNTNGDRLVTLFLINAQEEPDANRDTAWLFQPELIVRAEAEASNRAIFRRRPVLNADGMDAERESLEMIYRNRVEFAVGHGVAVHAETADDVNLATEVRTTVLPQYEVQVTETPGLDAADRPAMKAMVASGLLDMQRLATLGVDELVAALNVLTNDYTAWIAEQRVRIGEDVVGYDTSAAQALDRCQEIQKRLQQGIDTLKSDEKALAAFRFANKAMAIQRVRSQYALEVRRGRDVSVDQFDLPKNRSWRPFQLAFLLLSIPSLADPTNPDRVQPMEAHADLLWFPTGGGKTEAYLGVAAFTMAIRRLQGKLGGYDASRGLAVIMRYTLRLLTLQQFQRATALICAMEVLRRDALVAGDSSLGHEPFTIGLWVGNKVTPGTTEDSHRAIEDIRNPGRNHAGATSPAQLTSCPWCGSDIAPGREVDVDKDRGRTLVYCGDKKGRCEFSRGKSAKLPHPGIPVLTVDEEIYHRPPTMMIATVDKFAMMAWRGQVRTLFGRVSQECERHGLLWHKADCCTGNHTAGKGLPAVKVRNVAPIRPPDLIIQDEFHLISGPLGTMVGLYESAVDELCGWTLDDKTVKPKIVASTATVRKVKEQVNNVFMRRVSVFPPHGLDVEDNYFSVQRPIEERPGRRYLGVCSPGSSRPAMLIRVYTAFLTAAQALFDRFGEPADPYMTMVGYFNSLRELGGMRRLAEDDVQTRSYRVQMSMVERPALAQRSVNNIRELTSRVSSQDIPKYLDDLEVKFKAAFDASAGKYVTKWNEGDTRAIDVVLATNMLSVGVDVNRLGLMAVNGQPKGTAEYIQATSRVGRSFPGLVCTVLTWARPRDLSHYETFEHYHATFYKHVEAQSVTPFSPRAMDRGLTGALLSLMRLDNDAFSPNVGAGELDKSDKPEILDAIDVLVRRAWNVSDTTTIKSLAERELKERADEWAKEVSVPGRMLAYEKRGAQAATMVGLLKSPGIHAWDNWTVPMSMREVEPGVRLIMNTGHISDDHGWKPRPVPKDED</sequence>
<reference evidence="3" key="2">
    <citation type="submission" date="2014-03" db="EMBL/GenBank/DDBJ databases">
        <title>Candidatus Competibacter-lineage genomes retrieved from metagenomes reveal functional metabolic diversity.</title>
        <authorList>
            <person name="McIlroy S.J."/>
            <person name="Albertsen M."/>
            <person name="Andresen E.K."/>
            <person name="Saunders A.M."/>
            <person name="Kristiansen R."/>
            <person name="Stokholm-Bjerregaard M."/>
            <person name="Nielsen K.L."/>
            <person name="Nielsen P.H."/>
        </authorList>
    </citation>
    <scope>NUCLEOTIDE SEQUENCE</scope>
    <source>
        <strain evidence="3">Run_A_D11</strain>
    </source>
</reference>
<dbReference type="Proteomes" id="UP000035760">
    <property type="component" value="Unassembled WGS sequence"/>
</dbReference>
<organism evidence="3 4">
    <name type="scientific">Candidatus Competibacter denitrificans Run_A_D11</name>
    <dbReference type="NCBI Taxonomy" id="1400863"/>
    <lineage>
        <taxon>Bacteria</taxon>
        <taxon>Pseudomonadati</taxon>
        <taxon>Pseudomonadota</taxon>
        <taxon>Gammaproteobacteria</taxon>
        <taxon>Candidatus Competibacteraceae</taxon>
        <taxon>Candidatus Competibacter</taxon>
    </lineage>
</organism>
<dbReference type="SUPFAM" id="SSF52540">
    <property type="entry name" value="P-loop containing nucleoside triphosphate hydrolases"/>
    <property type="match status" value="1"/>
</dbReference>
<dbReference type="Pfam" id="PF00271">
    <property type="entry name" value="Helicase_C"/>
    <property type="match status" value="1"/>
</dbReference>
<keyword evidence="3" id="KW-0547">Nucleotide-binding</keyword>
<gene>
    <name evidence="3" type="ORF">BN873_950057</name>
</gene>
<evidence type="ECO:0000256" key="1">
    <source>
        <dbReference type="SAM" id="MobiDB-lite"/>
    </source>
</evidence>
<dbReference type="InterPro" id="IPR001650">
    <property type="entry name" value="Helicase_C-like"/>
</dbReference>
<reference evidence="3" key="1">
    <citation type="submission" date="2013-07" db="EMBL/GenBank/DDBJ databases">
        <authorList>
            <person name="McIlroy S."/>
        </authorList>
    </citation>
    <scope>NUCLEOTIDE SEQUENCE [LARGE SCALE GENOMIC DNA]</scope>
    <source>
        <strain evidence="3">Run_A_D11</strain>
    </source>
</reference>
<dbReference type="STRING" id="1400863.BN873_950057"/>
<accession>W6MBL5</accession>
<dbReference type="RefSeq" id="WP_048676561.1">
    <property type="nucleotide sequence ID" value="NZ_CBTJ020000108.1"/>
</dbReference>
<dbReference type="InterPro" id="IPR027417">
    <property type="entry name" value="P-loop_NTPase"/>
</dbReference>
<name>W6MBL5_9GAMM</name>
<dbReference type="SMART" id="SM00490">
    <property type="entry name" value="HELICc"/>
    <property type="match status" value="1"/>
</dbReference>
<feature type="region of interest" description="Disordered" evidence="1">
    <location>
        <begin position="184"/>
        <end position="230"/>
    </location>
</feature>
<evidence type="ECO:0000313" key="4">
    <source>
        <dbReference type="Proteomes" id="UP000035760"/>
    </source>
</evidence>
<dbReference type="GO" id="GO:0004386">
    <property type="term" value="F:helicase activity"/>
    <property type="evidence" value="ECO:0007669"/>
    <property type="project" value="UniProtKB-KW"/>
</dbReference>
<dbReference type="OrthoDB" id="713315at2"/>
<dbReference type="Gene3D" id="3.40.50.300">
    <property type="entry name" value="P-loop containing nucleotide triphosphate hydrolases"/>
    <property type="match status" value="1"/>
</dbReference>
<feature type="compositionally biased region" description="Acidic residues" evidence="1">
    <location>
        <begin position="184"/>
        <end position="193"/>
    </location>
</feature>
<dbReference type="EMBL" id="CBTJ020000108">
    <property type="protein sequence ID" value="CDI04374.1"/>
    <property type="molecule type" value="Genomic_DNA"/>
</dbReference>
<proteinExistence type="predicted"/>
<evidence type="ECO:0000313" key="3">
    <source>
        <dbReference type="EMBL" id="CDI04374.1"/>
    </source>
</evidence>
<keyword evidence="3" id="KW-0067">ATP-binding</keyword>